<gene>
    <name evidence="2" type="ORF">ASTO00021_LOCUS9775</name>
</gene>
<evidence type="ECO:0000313" key="2">
    <source>
        <dbReference type="EMBL" id="CAE0439580.1"/>
    </source>
</evidence>
<reference evidence="2" key="1">
    <citation type="submission" date="2021-01" db="EMBL/GenBank/DDBJ databases">
        <authorList>
            <person name="Corre E."/>
            <person name="Pelletier E."/>
            <person name="Niang G."/>
            <person name="Scheremetjew M."/>
            <person name="Finn R."/>
            <person name="Kale V."/>
            <person name="Holt S."/>
            <person name="Cochrane G."/>
            <person name="Meng A."/>
            <person name="Brown T."/>
            <person name="Cohen L."/>
        </authorList>
    </citation>
    <scope>NUCLEOTIDE SEQUENCE</scope>
    <source>
        <strain evidence="2">GSBS06</strain>
    </source>
</reference>
<dbReference type="AlphaFoldDB" id="A0A7S3PHV5"/>
<evidence type="ECO:0000256" key="1">
    <source>
        <dbReference type="SAM" id="SignalP"/>
    </source>
</evidence>
<sequence>MKYLHVIVFGSALAVLFMNQQFLLALGSCLNPVSLQLQNNLSAALDDLGCGNFCLPNVAAGTGNECNHCTRILNTLESQTCHDSALSSSQFGVCCEYAQNAQVLGAGVQDVCGYNLDTGGSTPTVGYIQCHQSAPVAAPTPPTPQGSAANQNFSYRPYSLVFVLLSMLYITR</sequence>
<proteinExistence type="predicted"/>
<feature type="signal peptide" evidence="1">
    <location>
        <begin position="1"/>
        <end position="25"/>
    </location>
</feature>
<keyword evidence="1" id="KW-0732">Signal</keyword>
<dbReference type="PROSITE" id="PS51257">
    <property type="entry name" value="PROKAR_LIPOPROTEIN"/>
    <property type="match status" value="1"/>
</dbReference>
<feature type="chain" id="PRO_5030616158" evidence="1">
    <location>
        <begin position="26"/>
        <end position="172"/>
    </location>
</feature>
<protein>
    <submittedName>
        <fullName evidence="2">Uncharacterized protein</fullName>
    </submittedName>
</protein>
<organism evidence="2">
    <name type="scientific">Aplanochytrium stocchinoi</name>
    <dbReference type="NCBI Taxonomy" id="215587"/>
    <lineage>
        <taxon>Eukaryota</taxon>
        <taxon>Sar</taxon>
        <taxon>Stramenopiles</taxon>
        <taxon>Bigyra</taxon>
        <taxon>Labyrinthulomycetes</taxon>
        <taxon>Thraustochytrida</taxon>
        <taxon>Thraustochytriidae</taxon>
        <taxon>Aplanochytrium</taxon>
    </lineage>
</organism>
<name>A0A7S3PHV5_9STRA</name>
<dbReference type="EMBL" id="HBIN01012961">
    <property type="protein sequence ID" value="CAE0439580.1"/>
    <property type="molecule type" value="Transcribed_RNA"/>
</dbReference>
<accession>A0A7S3PHV5</accession>